<sequence>MNTPLPPAEELALIDRELAQLDARRLYLLGRRDWLLRLMLQPGSGPAPVRWGPAVSAGPVAPAKEASAPSAQNVLLTLGAVLLAVAALAFTLVSWGSMGIAGRSVVLAAVTAAALGAPVLLLRRGLRSTAESVAAVGLLLTVLDAYALYAVGMPDMNGTGYAAGAAAVLAAAWAGYGSGLRTLRLPLPAAVLAAQFALPLAALAARPGPQALGWALLATAAADAALALRVRWAAIPAAVTAAGALLIGVAQSWSAGSAAAAVAPAALLLAGAALGVAAAWRGPRASAAALVGALAAVAGLGGVARPVLDPAWTVLAHLLLALPLLAAVRVPALPAAVRRGSARAGAAVACLAALSAGAAAATALVARLRVLGEVWAATTPDRDPYAPGAAVTLILLIAAGAAWWTARALSRPEPTVVAVVLAWAGLFTAPVLLGFPVAAVFAAQLAVAGAVGVLALRSPERGVRIAAAVCAAVGAANVSLGALDGRTATFAVWGLLGAGCAAGAAYGAAPRPVRSGAAVCAVGYTTGVLVAAGAVSDLAVVWWALPVLAVPALAAALGPRLGEVRLPVEIAAAVAGVLALGLSAGRAGTLALVLALAGVVCAGAAVRPERRALGWAAGALLAAATWVRLAEAGVSTPEAYTLPVTVPALVVGLLRRRRDPQASSWTAYGPGLAATLVPSLLAAWGDPGWMRPLLLGAAALVVTLLGARRRLQAPLLLGGAVLAAVAVHELAPYVVQVAGALPRWVPPALAGLLLLAVGATYERRLRDARRLRAAIGRLR</sequence>
<feature type="transmembrane region" description="Helical" evidence="1">
    <location>
        <begin position="613"/>
        <end position="630"/>
    </location>
</feature>
<feature type="transmembrane region" description="Helical" evidence="1">
    <location>
        <begin position="385"/>
        <end position="404"/>
    </location>
</feature>
<feature type="transmembrane region" description="Helical" evidence="1">
    <location>
        <begin position="235"/>
        <end position="253"/>
    </location>
</feature>
<feature type="transmembrane region" description="Helical" evidence="1">
    <location>
        <begin position="540"/>
        <end position="557"/>
    </location>
</feature>
<feature type="transmembrane region" description="Helical" evidence="1">
    <location>
        <begin position="741"/>
        <end position="761"/>
    </location>
</feature>
<dbReference type="NCBIfam" id="NF047321">
    <property type="entry name" value="SCO7613_CTERM"/>
    <property type="match status" value="1"/>
</dbReference>
<feature type="transmembrane region" description="Helical" evidence="1">
    <location>
        <begin position="101"/>
        <end position="121"/>
    </location>
</feature>
<gene>
    <name evidence="2" type="ORF">OG517_31680</name>
</gene>
<evidence type="ECO:0000313" key="3">
    <source>
        <dbReference type="Proteomes" id="UP001432039"/>
    </source>
</evidence>
<feature type="transmembrane region" description="Helical" evidence="1">
    <location>
        <begin position="714"/>
        <end position="735"/>
    </location>
</feature>
<feature type="transmembrane region" description="Helical" evidence="1">
    <location>
        <begin position="489"/>
        <end position="509"/>
    </location>
</feature>
<dbReference type="EMBL" id="CP108090">
    <property type="protein sequence ID" value="WUQ15598.1"/>
    <property type="molecule type" value="Genomic_DNA"/>
</dbReference>
<evidence type="ECO:0000256" key="1">
    <source>
        <dbReference type="SAM" id="Phobius"/>
    </source>
</evidence>
<keyword evidence="1" id="KW-0472">Membrane</keyword>
<feature type="transmembrane region" description="Helical" evidence="1">
    <location>
        <begin position="158"/>
        <end position="176"/>
    </location>
</feature>
<reference evidence="2" key="1">
    <citation type="submission" date="2022-10" db="EMBL/GenBank/DDBJ databases">
        <title>The complete genomes of actinobacterial strains from the NBC collection.</title>
        <authorList>
            <person name="Joergensen T.S."/>
            <person name="Alvarez Arevalo M."/>
            <person name="Sterndorff E.B."/>
            <person name="Faurdal D."/>
            <person name="Vuksanovic O."/>
            <person name="Mourched A.-S."/>
            <person name="Charusanti P."/>
            <person name="Shaw S."/>
            <person name="Blin K."/>
            <person name="Weber T."/>
        </authorList>
    </citation>
    <scope>NUCLEOTIDE SEQUENCE</scope>
    <source>
        <strain evidence="2">NBC_00248</strain>
    </source>
</reference>
<feature type="transmembrane region" description="Helical" evidence="1">
    <location>
        <begin position="287"/>
        <end position="308"/>
    </location>
</feature>
<dbReference type="Proteomes" id="UP001432039">
    <property type="component" value="Chromosome"/>
</dbReference>
<feature type="transmembrane region" description="Helical" evidence="1">
    <location>
        <begin position="463"/>
        <end position="483"/>
    </location>
</feature>
<name>A0ABZ1TJN8_STRVG</name>
<feature type="transmembrane region" description="Helical" evidence="1">
    <location>
        <begin position="666"/>
        <end position="684"/>
    </location>
</feature>
<feature type="transmembrane region" description="Helical" evidence="1">
    <location>
        <begin position="588"/>
        <end position="606"/>
    </location>
</feature>
<feature type="transmembrane region" description="Helical" evidence="1">
    <location>
        <begin position="690"/>
        <end position="707"/>
    </location>
</feature>
<accession>A0ABZ1TJN8</accession>
<dbReference type="RefSeq" id="WP_328964037.1">
    <property type="nucleotide sequence ID" value="NZ_CP108090.1"/>
</dbReference>
<keyword evidence="1" id="KW-1133">Transmembrane helix</keyword>
<protein>
    <recommendedName>
        <fullName evidence="4">Integral membrane protein</fullName>
    </recommendedName>
</protein>
<keyword evidence="3" id="KW-1185">Reference proteome</keyword>
<feature type="transmembrane region" description="Helical" evidence="1">
    <location>
        <begin position="133"/>
        <end position="152"/>
    </location>
</feature>
<feature type="transmembrane region" description="Helical" evidence="1">
    <location>
        <begin position="314"/>
        <end position="332"/>
    </location>
</feature>
<feature type="transmembrane region" description="Helical" evidence="1">
    <location>
        <begin position="516"/>
        <end position="534"/>
    </location>
</feature>
<feature type="transmembrane region" description="Helical" evidence="1">
    <location>
        <begin position="259"/>
        <end position="280"/>
    </location>
</feature>
<keyword evidence="1" id="KW-0812">Transmembrane</keyword>
<feature type="transmembrane region" description="Helical" evidence="1">
    <location>
        <begin position="636"/>
        <end position="654"/>
    </location>
</feature>
<evidence type="ECO:0000313" key="2">
    <source>
        <dbReference type="EMBL" id="WUQ15598.1"/>
    </source>
</evidence>
<evidence type="ECO:0008006" key="4">
    <source>
        <dbReference type="Google" id="ProtNLM"/>
    </source>
</evidence>
<feature type="transmembrane region" description="Helical" evidence="1">
    <location>
        <begin position="74"/>
        <end position="95"/>
    </location>
</feature>
<feature type="transmembrane region" description="Helical" evidence="1">
    <location>
        <begin position="416"/>
        <end position="433"/>
    </location>
</feature>
<feature type="transmembrane region" description="Helical" evidence="1">
    <location>
        <begin position="344"/>
        <end position="365"/>
    </location>
</feature>
<proteinExistence type="predicted"/>
<dbReference type="InterPro" id="IPR058062">
    <property type="entry name" value="SCO7613_C"/>
</dbReference>
<organism evidence="2 3">
    <name type="scientific">Streptomyces virginiae</name>
    <name type="common">Streptomyces cinnamonensis</name>
    <dbReference type="NCBI Taxonomy" id="1961"/>
    <lineage>
        <taxon>Bacteria</taxon>
        <taxon>Bacillati</taxon>
        <taxon>Actinomycetota</taxon>
        <taxon>Actinomycetes</taxon>
        <taxon>Kitasatosporales</taxon>
        <taxon>Streptomycetaceae</taxon>
        <taxon>Streptomyces</taxon>
    </lineage>
</organism>